<accession>X0YMJ9</accession>
<dbReference type="Pfam" id="PF08308">
    <property type="entry name" value="PEGA"/>
    <property type="match status" value="1"/>
</dbReference>
<sequence>GAKVRLNGQVLGQMPLERLQLQMGLHQLSLTKPEYYRYSAEVAVEYDHITTVNYALKKKPRGRAVALSLILPGSGQLYHGQRKGLLYLVAAAALGGLGYDSHLAFVEDRDNYQTLLDDYNRETDPTLAKQKMATVRDSLDEAKRREFNRNILLGSLGAVWTVNLIDIAF</sequence>
<feature type="domain" description="PEGA" evidence="1">
    <location>
        <begin position="1"/>
        <end position="59"/>
    </location>
</feature>
<organism evidence="3">
    <name type="scientific">marine sediment metagenome</name>
    <dbReference type="NCBI Taxonomy" id="412755"/>
    <lineage>
        <taxon>unclassified sequences</taxon>
        <taxon>metagenomes</taxon>
        <taxon>ecological metagenomes</taxon>
    </lineage>
</organism>
<dbReference type="Pfam" id="PF18935">
    <property type="entry name" value="DUF5683"/>
    <property type="match status" value="1"/>
</dbReference>
<evidence type="ECO:0000259" key="2">
    <source>
        <dbReference type="Pfam" id="PF18935"/>
    </source>
</evidence>
<evidence type="ECO:0000313" key="3">
    <source>
        <dbReference type="EMBL" id="GAG37926.1"/>
    </source>
</evidence>
<evidence type="ECO:0000259" key="1">
    <source>
        <dbReference type="Pfam" id="PF08308"/>
    </source>
</evidence>
<dbReference type="EMBL" id="BARS01049897">
    <property type="protein sequence ID" value="GAG37926.1"/>
    <property type="molecule type" value="Genomic_DNA"/>
</dbReference>
<protein>
    <recommendedName>
        <fullName evidence="4">PEGA domain-containing protein</fullName>
    </recommendedName>
</protein>
<proteinExistence type="predicted"/>
<name>X0YMJ9_9ZZZZ</name>
<comment type="caution">
    <text evidence="3">The sequence shown here is derived from an EMBL/GenBank/DDBJ whole genome shotgun (WGS) entry which is preliminary data.</text>
</comment>
<dbReference type="InterPro" id="IPR013229">
    <property type="entry name" value="PEGA"/>
</dbReference>
<feature type="domain" description="DUF5683" evidence="2">
    <location>
        <begin position="62"/>
        <end position="166"/>
    </location>
</feature>
<evidence type="ECO:0008006" key="4">
    <source>
        <dbReference type="Google" id="ProtNLM"/>
    </source>
</evidence>
<dbReference type="AlphaFoldDB" id="X0YMJ9"/>
<reference evidence="3" key="1">
    <citation type="journal article" date="2014" name="Front. Microbiol.">
        <title>High frequency of phylogenetically diverse reductive dehalogenase-homologous genes in deep subseafloor sedimentary metagenomes.</title>
        <authorList>
            <person name="Kawai M."/>
            <person name="Futagami T."/>
            <person name="Toyoda A."/>
            <person name="Takaki Y."/>
            <person name="Nishi S."/>
            <person name="Hori S."/>
            <person name="Arai W."/>
            <person name="Tsubouchi T."/>
            <person name="Morono Y."/>
            <person name="Uchiyama I."/>
            <person name="Ito T."/>
            <person name="Fujiyama A."/>
            <person name="Inagaki F."/>
            <person name="Takami H."/>
        </authorList>
    </citation>
    <scope>NUCLEOTIDE SEQUENCE</scope>
    <source>
        <strain evidence="3">Expedition CK06-06</strain>
    </source>
</reference>
<gene>
    <name evidence="3" type="ORF">S01H1_74569</name>
</gene>
<feature type="non-terminal residue" evidence="3">
    <location>
        <position position="1"/>
    </location>
</feature>
<dbReference type="InterPro" id="IPR043738">
    <property type="entry name" value="DUF5683"/>
</dbReference>